<dbReference type="PANTHER" id="PTHR11254:SF440">
    <property type="entry name" value="E3 UBIQUITIN-PROTEIN LIGASE NEDD-4"/>
    <property type="match status" value="1"/>
</dbReference>
<evidence type="ECO:0000313" key="8">
    <source>
        <dbReference type="EMBL" id="KGG52587.1"/>
    </source>
</evidence>
<sequence length="2812" mass="326186">MLCEIFKVASPDPKHEYLWKVLIYNSGDGLEHHPEYHIGPRKQYSPVVIYEGPPFLINEAWIEAALNFGNHEKVITNFYPRLLGAFDRSNATYDVFIDPKRNGTCAISSYRAYCTFKLTESVCKKIFLVASLSGLQHFVSEQSSDFVSQKYRIKYSLSLPSQPSHSIEDKNGAENFMYEKLTSNRDILNEMAKFQFLRWNVDLVDTMFRYLVEIGNGVFEMKEHVFFRDLKLAYDQFQIARKKNIFDAVPTHIADNRGIRAFFSGPDWSIFNLGPLDKLSANETFYCELPNFEYQDGGYDRQNFSEFSSSILHFFDQRNRLSALLYGQRDSSDFISRFADIPGHANVEIFKAYKEIYITYLKDSLNSDENKFKVINDRIFEKLSPSFSYSDEIDLLERILPKSKKFISFLDGDIEITSKLVSILFKDSKDLPNPDEMGQFFNVDMIKDQIGSASDYNYDPEHFKRSLYILTVVSNPIRIESSNNTAIPKNFLLDGHYYNLLDLLYKILDINYSPYVSGATFRLYFGIPTYFISSLKVKTHDYDITEEIASLSSKEKRPLGLMGLDPKFSSGFSFLNYDQKDDAFILSEAGMKILYTFLLRPSTYDNDHTKEALPPVIEYFLSRRDKILSEIFINGDDTELFRLLANYQIILNRLMSIQKTDLDIGDLEHVFVAQYQPIFAFLKLNTLIVGEKFSNLTNSHALYLSVISNFELIKSFFCKEEIQYVLRIYYDNWRFSSSKSRCAAQTEKGIQNLVNGHFLIDGETRQLLRLPSQNHSLWTAMGIDLNRKYKLEFTLYKRRADGSIFSILKYNSMYFILHKNDAFLVKNGQVEAKYIPQDFKLCHSHLDLKIAFNSKMVGSDHNIIAFKRCFESWWMWLWMWLWSWLWSEEVFLLFDKDGFPYGKIYGTNTLVLENSSKFVGNLSSPLPCSFHINSFCSFSSQSFFDDFSNREPIFNFVFYSYIFMLKSQAQSFYFFDSYNGPAKDFYVVKEGGEQYFAVIKGEKFKIHPPAEIKENFLVSSNLPLLFVSIGKSFQIIIPVPLSKPGDSYNFTFVSATCKDDHFNIEGHDREINLAIAYWLVFLKYYDRAMEYVSLYSSVSLQLTELELVILQNILEIKYRDVEYLVIEAWANHFLDEHDIFFKGFLDETNRVEKITKIANLISVIPFKYKRVLFSFLPNINEHKYLWAYSNKLKIGSSIGKPAEFRLDIPSLKKDIQDAEYELSQNSFLKIELTDWNILKNIHFPSCLSFLYKLAGSSNDLTDFVDKLNSHYVDFTRFYLEMENDKDGYKIISLFYVIFMVFNKLPDKENLVTFFAKFKKNTFPYELLDIYDRSVKFKSSIPYEGSFNITEILPSSPADYENLLNITMQRKALSSDLFKANVSFTFFSDAASLEEKLKSIVSTDEFLYGFPLGALKDPRLLAQILLCGSVEELGAFFTVSAEKVPKLLDLLWSHFITVFYCESPLLKKNTFCKAWIEKKHSFPQQAEEIPGQKLLVTMQDKVFILIEFFAKYPLREQQRTIMSTILHKIVDEESYAVEQEIDGASTMRFGPAIAIMARSVLRKLPIFIFSNSILDQNILQLRQWLFDFFGKSVFEFKTERSDYGYSEPYLRYLYYQLTMAHDRGDVFVSSMNSIQCLLNAKKELFSQNTDESKETLAWVLRILHFIEHYSMVVFDEVDASALYSFDTNEPAEKDWNLIDVLIECFLSLKDKKIFRSQTGEEITIFEIKEPLTPSTTESFKNTLNKALEKMLRKTSKEIRALIIDQLFVSCWEKVRNVGYGASMKSSVPYPIPYSMANTPREGSSFGNQLFMIAISLKFYLENEMKDLSEPPLFFTKANIYSTLKILDYDPVKLMQRTPKLSHLQLFNHLRDKIYETNQTFDKFLRNVVIKNIKTSRDLLASSAQEALLYFSQFIEFRKHPSCNLEMLKFISNLEIYDKRSFVRGSQSLKSVAFPAQNCYTKDDHSEIDYYAMLTKKSLGICMPKDHEFKAFMDFIFKLNTTALLDVGAVLKDYCNSKVAKKILDSKKYRCVVYYDEKQNVIVYQMDTGRVGRDLPVEGQFSFLETRYGLKNKDIFLYLDQAHCFETNVDVNNPSAICVVTFSTLVSAKYFHQALLTARELLNGISHMDPLSHAEDPRHQIKIFVSSILRYDKAMHSTLSEEERETLSSKADLFPKDMPADKKAALQTIFTSAHLNQLTRDRRERDLLPWQVFFAKLLKSFWSPAYSAGSKIPNWNTILNLNDTKSIDQLKKILFSQTGISKSKILKLFEANEILKKFSPNLDISSIPEVEYSCALDVEAVLKDSQEIHANVKDANVAPAKPLSFSRSAPEIPDLSLGFINYLENIDSVSIKSDVTSLRHFYNVHFFIVQNLICIYNRLVNLVPEWVFQYLLLMSFGADTNPIIRNIGIMAGLFHKKFSIKVRRDDIFRSSFTAFKRILSIPKEHSALLHIHSFEVEFLNEEGVDAGGLSREWATLMAAQLQVSELSIFNSYKEGFYFRRDGKNKEYAKFCGAFLGLAISKELTLDCRFSDLFYRILTSDPKNIPLLFKDMELIDTDLHRGFSNSDSNLLNDLENFYKDGDDKKKLDFFKACKRYLIVSPDEKIGAHLPRDKDGETFTSIVLTDDDLNSLRDELTHEIYYSALKDTIERFLDGVHIFIPPEELQLFSIEGLRKKVEGEFSEINDKAFEKWKAITVWKYLTNGKTGIEEETWKNGLKIQKDWFWEIIQKFSEKEKRDLLQFWTGSRNIPKTLEVNHGGTVNYFPSSSTCLLSLNLPYYKDEKVAVDGIETIKGAKEIMKEKILEALKLRSGFQFV</sequence>
<dbReference type="SMART" id="SM00119">
    <property type="entry name" value="HECTc"/>
    <property type="match status" value="1"/>
</dbReference>
<dbReference type="InterPro" id="IPR035983">
    <property type="entry name" value="Hect_E3_ubiquitin_ligase"/>
</dbReference>
<protein>
    <recommendedName>
        <fullName evidence="3">HECT-type E3 ubiquitin transferase</fullName>
        <ecNumber evidence="3">2.3.2.26</ecNumber>
    </recommendedName>
</protein>
<dbReference type="InterPro" id="IPR000569">
    <property type="entry name" value="HECT_dom"/>
</dbReference>
<keyword evidence="9" id="KW-1185">Reference proteome</keyword>
<evidence type="ECO:0000256" key="1">
    <source>
        <dbReference type="ARBA" id="ARBA00000885"/>
    </source>
</evidence>
<gene>
    <name evidence="8" type="ORF">DI09_156p10</name>
</gene>
<accession>A0A098VUD4</accession>
<comment type="catalytic activity">
    <reaction evidence="1">
        <text>S-ubiquitinyl-[E2 ubiquitin-conjugating enzyme]-L-cysteine + [acceptor protein]-L-lysine = [E2 ubiquitin-conjugating enzyme]-L-cysteine + N(6)-ubiquitinyl-[acceptor protein]-L-lysine.</text>
        <dbReference type="EC" id="2.3.2.26"/>
    </reaction>
</comment>
<dbReference type="OrthoDB" id="8068875at2759"/>
<dbReference type="InterPro" id="IPR050409">
    <property type="entry name" value="E3_ubiq-protein_ligase"/>
</dbReference>
<comment type="caution">
    <text evidence="8">The sequence shown here is derived from an EMBL/GenBank/DDBJ whole genome shotgun (WGS) entry which is preliminary data.</text>
</comment>
<evidence type="ECO:0000256" key="2">
    <source>
        <dbReference type="ARBA" id="ARBA00004906"/>
    </source>
</evidence>
<feature type="active site" description="Glycyl thioester intermediate" evidence="6">
    <location>
        <position position="2766"/>
    </location>
</feature>
<feature type="domain" description="HECT" evidence="7">
    <location>
        <begin position="2443"/>
        <end position="2780"/>
    </location>
</feature>
<dbReference type="GeneID" id="25258527"/>
<comment type="pathway">
    <text evidence="2">Protein modification; protein ubiquitination.</text>
</comment>
<evidence type="ECO:0000256" key="5">
    <source>
        <dbReference type="ARBA" id="ARBA00022786"/>
    </source>
</evidence>
<evidence type="ECO:0000256" key="3">
    <source>
        <dbReference type="ARBA" id="ARBA00012485"/>
    </source>
</evidence>
<dbReference type="Gene3D" id="3.90.1750.10">
    <property type="entry name" value="Hect, E3 ligase catalytic domains"/>
    <property type="match status" value="1"/>
</dbReference>
<dbReference type="GO" id="GO:0061630">
    <property type="term" value="F:ubiquitin protein ligase activity"/>
    <property type="evidence" value="ECO:0007669"/>
    <property type="project" value="UniProtKB-EC"/>
</dbReference>
<feature type="non-terminal residue" evidence="8">
    <location>
        <position position="1"/>
    </location>
</feature>
<dbReference type="RefSeq" id="XP_013239023.1">
    <property type="nucleotide sequence ID" value="XM_013383569.1"/>
</dbReference>
<evidence type="ECO:0000256" key="6">
    <source>
        <dbReference type="PROSITE-ProRule" id="PRU00104"/>
    </source>
</evidence>
<dbReference type="Gene3D" id="3.30.2410.10">
    <property type="entry name" value="Hect, E3 ligase catalytic domain"/>
    <property type="match status" value="1"/>
</dbReference>
<organism evidence="8 9">
    <name type="scientific">Mitosporidium daphniae</name>
    <dbReference type="NCBI Taxonomy" id="1485682"/>
    <lineage>
        <taxon>Eukaryota</taxon>
        <taxon>Fungi</taxon>
        <taxon>Fungi incertae sedis</taxon>
        <taxon>Microsporidia</taxon>
        <taxon>Mitosporidium</taxon>
    </lineage>
</organism>
<evidence type="ECO:0000259" key="7">
    <source>
        <dbReference type="PROSITE" id="PS50237"/>
    </source>
</evidence>
<dbReference type="PROSITE" id="PS50237">
    <property type="entry name" value="HECT"/>
    <property type="match status" value="1"/>
</dbReference>
<dbReference type="Pfam" id="PF00632">
    <property type="entry name" value="HECT"/>
    <property type="match status" value="1"/>
</dbReference>
<reference evidence="8 9" key="1">
    <citation type="submission" date="2014-04" db="EMBL/GenBank/DDBJ databases">
        <title>A new species of microsporidia sheds light on the evolution of extreme parasitism.</title>
        <authorList>
            <person name="Haag K.L."/>
            <person name="James T.Y."/>
            <person name="Larsson R."/>
            <person name="Schaer T.M."/>
            <person name="Refardt D."/>
            <person name="Pombert J.-F."/>
            <person name="Ebert D."/>
        </authorList>
    </citation>
    <scope>NUCLEOTIDE SEQUENCE [LARGE SCALE GENOMIC DNA]</scope>
    <source>
        <strain evidence="8 9">UGP3</strain>
        <tissue evidence="8">Spores</tissue>
    </source>
</reference>
<keyword evidence="5 6" id="KW-0833">Ubl conjugation pathway</keyword>
<keyword evidence="4" id="KW-0808">Transferase</keyword>
<dbReference type="VEuPathDB" id="MicrosporidiaDB:DI09_156p10"/>
<name>A0A098VUD4_9MICR</name>
<dbReference type="EMBL" id="JMKJ01000062">
    <property type="protein sequence ID" value="KGG52587.1"/>
    <property type="molecule type" value="Genomic_DNA"/>
</dbReference>
<evidence type="ECO:0000313" key="9">
    <source>
        <dbReference type="Proteomes" id="UP000029725"/>
    </source>
</evidence>
<dbReference type="Proteomes" id="UP000029725">
    <property type="component" value="Unassembled WGS sequence"/>
</dbReference>
<dbReference type="SUPFAM" id="SSF56204">
    <property type="entry name" value="Hect, E3 ligase catalytic domain"/>
    <property type="match status" value="1"/>
</dbReference>
<dbReference type="PANTHER" id="PTHR11254">
    <property type="entry name" value="HECT DOMAIN UBIQUITIN-PROTEIN LIGASE"/>
    <property type="match status" value="1"/>
</dbReference>
<dbReference type="HOGENOM" id="CLU_227466_0_0_1"/>
<proteinExistence type="predicted"/>
<dbReference type="EC" id="2.3.2.26" evidence="3"/>
<evidence type="ECO:0000256" key="4">
    <source>
        <dbReference type="ARBA" id="ARBA00022679"/>
    </source>
</evidence>